<dbReference type="Gene3D" id="3.30.200.20">
    <property type="entry name" value="Phosphorylase Kinase, domain 1"/>
    <property type="match status" value="1"/>
</dbReference>
<keyword evidence="2" id="KW-0808">Transferase</keyword>
<reference evidence="2 3" key="1">
    <citation type="submission" date="2023-05" db="EMBL/GenBank/DDBJ databases">
        <title>Streptomyces fuscus sp. nov., a brown-black pigment producing actinomyces isolated from dry sand of Sea duck farm.</title>
        <authorList>
            <person name="Xie J."/>
            <person name="Shen N."/>
        </authorList>
    </citation>
    <scope>NUCLEOTIDE SEQUENCE [LARGE SCALE GENOMIC DNA]</scope>
    <source>
        <strain evidence="2 3">GXMU-J15</strain>
    </source>
</reference>
<feature type="domain" description="Aminoglycoside phosphotransferase" evidence="1">
    <location>
        <begin position="42"/>
        <end position="266"/>
    </location>
</feature>
<gene>
    <name evidence="2" type="ORF">QNN03_15910</name>
</gene>
<dbReference type="SUPFAM" id="SSF56112">
    <property type="entry name" value="Protein kinase-like (PK-like)"/>
    <property type="match status" value="1"/>
</dbReference>
<dbReference type="InterPro" id="IPR011009">
    <property type="entry name" value="Kinase-like_dom_sf"/>
</dbReference>
<dbReference type="Proteomes" id="UP001241926">
    <property type="component" value="Unassembled WGS sequence"/>
</dbReference>
<dbReference type="InterPro" id="IPR002575">
    <property type="entry name" value="Aminoglycoside_PTrfase"/>
</dbReference>
<evidence type="ECO:0000313" key="3">
    <source>
        <dbReference type="Proteomes" id="UP001241926"/>
    </source>
</evidence>
<comment type="caution">
    <text evidence="2">The sequence shown here is derived from an EMBL/GenBank/DDBJ whole genome shotgun (WGS) entry which is preliminary data.</text>
</comment>
<dbReference type="GO" id="GO:0016740">
    <property type="term" value="F:transferase activity"/>
    <property type="evidence" value="ECO:0007669"/>
    <property type="project" value="UniProtKB-KW"/>
</dbReference>
<accession>A0ABT7IZ91</accession>
<organism evidence="2 3">
    <name type="scientific">Streptomyces fuscus</name>
    <dbReference type="NCBI Taxonomy" id="3048495"/>
    <lineage>
        <taxon>Bacteria</taxon>
        <taxon>Bacillati</taxon>
        <taxon>Actinomycetota</taxon>
        <taxon>Actinomycetes</taxon>
        <taxon>Kitasatosporales</taxon>
        <taxon>Streptomycetaceae</taxon>
        <taxon>Streptomyces</taxon>
    </lineage>
</organism>
<sequence length="306" mass="33077">MPTPPPSRMRPDELDIDTELVERLVAEQFPEWASLPVRPVRSAGTDNAMYRLGDALVVRLPRLADGAGQIQREHRWLPVLAPRLPLSVPVPVAVGAPGTGYGLSWGVYEWREGDNAVDAPLRYNTLAAEQLGRFVAALRRLDAQGAPPSYRGGPPGREDGSIRAAIRDLGSDGTIDPALATDVWERTLRLPDWGREPVWLHGDLLPGNLLTADGQLTAVIDFGCLGVGDPAADLMAAWTVFTADTREAFRAAAEVDDATWERGRGWALRFGLSAEHYYGEVFGNGMNPVLAGVGRRAVAEVLAECG</sequence>
<dbReference type="PANTHER" id="PTHR21310">
    <property type="entry name" value="AMINOGLYCOSIDE PHOSPHOTRANSFERASE-RELATED-RELATED"/>
    <property type="match status" value="1"/>
</dbReference>
<protein>
    <submittedName>
        <fullName evidence="2">Aminoglycoside phosphotransferase family protein</fullName>
        <ecNumber evidence="2">2.7.-.-</ecNumber>
    </submittedName>
</protein>
<keyword evidence="3" id="KW-1185">Reference proteome</keyword>
<name>A0ABT7IZ91_9ACTN</name>
<evidence type="ECO:0000259" key="1">
    <source>
        <dbReference type="Pfam" id="PF01636"/>
    </source>
</evidence>
<evidence type="ECO:0000313" key="2">
    <source>
        <dbReference type="EMBL" id="MDL2077920.1"/>
    </source>
</evidence>
<proteinExistence type="predicted"/>
<dbReference type="CDD" id="cd05155">
    <property type="entry name" value="APH_ChoK_like_1"/>
    <property type="match status" value="1"/>
</dbReference>
<dbReference type="EC" id="2.7.-.-" evidence="2"/>
<dbReference type="PANTHER" id="PTHR21310:SF42">
    <property type="entry name" value="BIFUNCTIONAL AAC_APH"/>
    <property type="match status" value="1"/>
</dbReference>
<dbReference type="EMBL" id="JASJUS010000013">
    <property type="protein sequence ID" value="MDL2077920.1"/>
    <property type="molecule type" value="Genomic_DNA"/>
</dbReference>
<dbReference type="InterPro" id="IPR051678">
    <property type="entry name" value="AGP_Transferase"/>
</dbReference>
<dbReference type="Gene3D" id="3.90.1200.10">
    <property type="match status" value="1"/>
</dbReference>
<dbReference type="RefSeq" id="WP_285433190.1">
    <property type="nucleotide sequence ID" value="NZ_JASJUS010000013.1"/>
</dbReference>
<dbReference type="Pfam" id="PF01636">
    <property type="entry name" value="APH"/>
    <property type="match status" value="1"/>
</dbReference>